<organism evidence="23">
    <name type="scientific">Clastoptera arizonana</name>
    <name type="common">Arizona spittle bug</name>
    <dbReference type="NCBI Taxonomy" id="38151"/>
    <lineage>
        <taxon>Eukaryota</taxon>
        <taxon>Metazoa</taxon>
        <taxon>Ecdysozoa</taxon>
        <taxon>Arthropoda</taxon>
        <taxon>Hexapoda</taxon>
        <taxon>Insecta</taxon>
        <taxon>Pterygota</taxon>
        <taxon>Neoptera</taxon>
        <taxon>Paraneoptera</taxon>
        <taxon>Hemiptera</taxon>
        <taxon>Auchenorrhyncha</taxon>
        <taxon>Cercopoidea</taxon>
        <taxon>Clastopteridae</taxon>
        <taxon>Clastoptera</taxon>
    </lineage>
</organism>
<evidence type="ECO:0000256" key="10">
    <source>
        <dbReference type="ARBA" id="ARBA00023049"/>
    </source>
</evidence>
<feature type="active site" description="Proton acceptor" evidence="15">
    <location>
        <position position="323"/>
    </location>
</feature>
<dbReference type="CDD" id="cd09601">
    <property type="entry name" value="M1_APN-Q_like"/>
    <property type="match status" value="1"/>
</dbReference>
<dbReference type="AlphaFoldDB" id="A0A1B6D3V8"/>
<keyword evidence="14" id="KW-0449">Lipoprotein</keyword>
<proteinExistence type="inferred from homology"/>
<comment type="subcellular location">
    <subcellularLocation>
        <location evidence="1">Cell membrane</location>
        <topology evidence="1">Lipid-anchor</topology>
        <topology evidence="1">GPI-anchor</topology>
    </subcellularLocation>
</comment>
<reference evidence="23" key="1">
    <citation type="submission" date="2015-12" db="EMBL/GenBank/DDBJ databases">
        <title>De novo transcriptome assembly of four potential Pierce s Disease insect vectors from Arizona vineyards.</title>
        <authorList>
            <person name="Tassone E.E."/>
        </authorList>
    </citation>
    <scope>NUCLEOTIDE SEQUENCE</scope>
</reference>
<keyword evidence="19" id="KW-0732">Signal</keyword>
<dbReference type="SUPFAM" id="SSF55486">
    <property type="entry name" value="Metalloproteases ('zincins'), catalytic domain"/>
    <property type="match status" value="1"/>
</dbReference>
<evidence type="ECO:0000256" key="5">
    <source>
        <dbReference type="ARBA" id="ARBA00022622"/>
    </source>
</evidence>
<dbReference type="EMBL" id="GEDC01016909">
    <property type="protein sequence ID" value="JAS20389.1"/>
    <property type="molecule type" value="Transcribed_RNA"/>
</dbReference>
<evidence type="ECO:0000256" key="8">
    <source>
        <dbReference type="ARBA" id="ARBA00022801"/>
    </source>
</evidence>
<evidence type="ECO:0000256" key="4">
    <source>
        <dbReference type="ARBA" id="ARBA00022475"/>
    </source>
</evidence>
<keyword evidence="11 18" id="KW-0472">Membrane</keyword>
<dbReference type="InterPro" id="IPR050344">
    <property type="entry name" value="Peptidase_M1_aminopeptidases"/>
</dbReference>
<dbReference type="PRINTS" id="PR00756">
    <property type="entry name" value="ALADIPTASE"/>
</dbReference>
<dbReference type="Gene3D" id="2.60.40.1910">
    <property type="match status" value="1"/>
</dbReference>
<dbReference type="Gene3D" id="1.25.50.20">
    <property type="match status" value="1"/>
</dbReference>
<dbReference type="GO" id="GO:0008270">
    <property type="term" value="F:zinc ion binding"/>
    <property type="evidence" value="ECO:0007669"/>
    <property type="project" value="UniProtKB-UniRule"/>
</dbReference>
<accession>A0A1B6D3V8</accession>
<dbReference type="GO" id="GO:0005615">
    <property type="term" value="C:extracellular space"/>
    <property type="evidence" value="ECO:0007669"/>
    <property type="project" value="TreeGrafter"/>
</dbReference>
<evidence type="ECO:0000256" key="14">
    <source>
        <dbReference type="ARBA" id="ARBA00023288"/>
    </source>
</evidence>
<keyword evidence="13" id="KW-0325">Glycoprotein</keyword>
<dbReference type="Pfam" id="PF01433">
    <property type="entry name" value="Peptidase_M1"/>
    <property type="match status" value="1"/>
</dbReference>
<dbReference type="InterPro" id="IPR034016">
    <property type="entry name" value="M1_APN-typ"/>
</dbReference>
<dbReference type="InterPro" id="IPR042097">
    <property type="entry name" value="Aminopeptidase_N-like_N_sf"/>
</dbReference>
<dbReference type="Gene3D" id="2.60.40.1730">
    <property type="entry name" value="tricorn interacting facor f3 domain"/>
    <property type="match status" value="1"/>
</dbReference>
<comment type="similarity">
    <text evidence="2 18">Belongs to the peptidase M1 family.</text>
</comment>
<evidence type="ECO:0000256" key="1">
    <source>
        <dbReference type="ARBA" id="ARBA00004609"/>
    </source>
</evidence>
<dbReference type="InterPro" id="IPR001930">
    <property type="entry name" value="Peptidase_M1"/>
</dbReference>
<dbReference type="GO" id="GO:0043171">
    <property type="term" value="P:peptide catabolic process"/>
    <property type="evidence" value="ECO:0007669"/>
    <property type="project" value="TreeGrafter"/>
</dbReference>
<protein>
    <recommendedName>
        <fullName evidence="18">Aminopeptidase</fullName>
        <ecNumber evidence="18">3.4.11.-</ecNumber>
    </recommendedName>
</protein>
<keyword evidence="12" id="KW-1015">Disulfide bond</keyword>
<keyword evidence="7 16" id="KW-0479">Metal-binding</keyword>
<feature type="signal peptide" evidence="19">
    <location>
        <begin position="1"/>
        <end position="19"/>
    </location>
</feature>
<dbReference type="EC" id="3.4.11.-" evidence="18"/>
<feature type="binding site" evidence="16">
    <location>
        <position position="345"/>
    </location>
    <ligand>
        <name>Zn(2+)</name>
        <dbReference type="ChEBI" id="CHEBI:29105"/>
        <note>catalytic</note>
    </ligand>
</feature>
<dbReference type="GO" id="GO:0006508">
    <property type="term" value="P:proteolysis"/>
    <property type="evidence" value="ECO:0007669"/>
    <property type="project" value="UniProtKB-KW"/>
</dbReference>
<dbReference type="InterPro" id="IPR014782">
    <property type="entry name" value="Peptidase_M1_dom"/>
</dbReference>
<dbReference type="Pfam" id="PF17900">
    <property type="entry name" value="Peptidase_M1_N"/>
    <property type="match status" value="1"/>
</dbReference>
<comment type="cofactor">
    <cofactor evidence="16 18">
        <name>Zn(2+)</name>
        <dbReference type="ChEBI" id="CHEBI:29105"/>
    </cofactor>
    <text evidence="16 18">Binds 1 zinc ion per subunit.</text>
</comment>
<evidence type="ECO:0000256" key="15">
    <source>
        <dbReference type="PIRSR" id="PIRSR634016-1"/>
    </source>
</evidence>
<dbReference type="Pfam" id="PF11838">
    <property type="entry name" value="ERAP1_C"/>
    <property type="match status" value="1"/>
</dbReference>
<keyword evidence="18" id="KW-0812">Transmembrane</keyword>
<keyword evidence="18" id="KW-1133">Transmembrane helix</keyword>
<dbReference type="GO" id="GO:0042277">
    <property type="term" value="F:peptide binding"/>
    <property type="evidence" value="ECO:0007669"/>
    <property type="project" value="TreeGrafter"/>
</dbReference>
<keyword evidence="8 18" id="KW-0378">Hydrolase</keyword>
<feature type="domain" description="Aminopeptidase N-like N-terminal" evidence="22">
    <location>
        <begin position="30"/>
        <end position="213"/>
    </location>
</feature>
<evidence type="ECO:0000256" key="18">
    <source>
        <dbReference type="RuleBase" id="RU364040"/>
    </source>
</evidence>
<name>A0A1B6D3V8_9HEMI</name>
<evidence type="ECO:0000256" key="6">
    <source>
        <dbReference type="ARBA" id="ARBA00022670"/>
    </source>
</evidence>
<feature type="transmembrane region" description="Helical" evidence="18">
    <location>
        <begin position="904"/>
        <end position="924"/>
    </location>
</feature>
<dbReference type="Gene3D" id="1.10.390.10">
    <property type="entry name" value="Neutral Protease Domain 2"/>
    <property type="match status" value="1"/>
</dbReference>
<gene>
    <name evidence="23" type="ORF">g.42401</name>
</gene>
<dbReference type="SUPFAM" id="SSF63737">
    <property type="entry name" value="Leukotriene A4 hydrolase N-terminal domain"/>
    <property type="match status" value="1"/>
</dbReference>
<feature type="domain" description="Peptidase M1 membrane alanine aminopeptidase" evidence="20">
    <location>
        <begin position="253"/>
        <end position="457"/>
    </location>
</feature>
<evidence type="ECO:0000256" key="13">
    <source>
        <dbReference type="ARBA" id="ARBA00023180"/>
    </source>
</evidence>
<feature type="site" description="Transition state stabilizer" evidence="17">
    <location>
        <position position="408"/>
    </location>
</feature>
<keyword evidence="9 16" id="KW-0862">Zinc</keyword>
<evidence type="ECO:0000313" key="23">
    <source>
        <dbReference type="EMBL" id="JAS20389.1"/>
    </source>
</evidence>
<dbReference type="GO" id="GO:0070006">
    <property type="term" value="F:metalloaminopeptidase activity"/>
    <property type="evidence" value="ECO:0007669"/>
    <property type="project" value="TreeGrafter"/>
</dbReference>
<dbReference type="FunFam" id="1.25.50.20:FF:000001">
    <property type="entry name" value="Aminopeptidase"/>
    <property type="match status" value="1"/>
</dbReference>
<evidence type="ECO:0000259" key="22">
    <source>
        <dbReference type="Pfam" id="PF17900"/>
    </source>
</evidence>
<feature type="domain" description="ERAP1-like C-terminal" evidence="21">
    <location>
        <begin position="545"/>
        <end position="856"/>
    </location>
</feature>
<dbReference type="InterPro" id="IPR024571">
    <property type="entry name" value="ERAP1-like_C_dom"/>
</dbReference>
<feature type="chain" id="PRO_5008580927" description="Aminopeptidase" evidence="19">
    <location>
        <begin position="20"/>
        <end position="930"/>
    </location>
</feature>
<evidence type="ECO:0000256" key="2">
    <source>
        <dbReference type="ARBA" id="ARBA00010136"/>
    </source>
</evidence>
<evidence type="ECO:0000256" key="9">
    <source>
        <dbReference type="ARBA" id="ARBA00022833"/>
    </source>
</evidence>
<sequence>MELYSLILSCGVVFSCVWCYDFNLPNNTEPISYDLKIIPDLKNNTFLGYIHITFSVTEPTNQIVLNARNLTINETDIDIICLGFLVQEVNVNSTEFDVNNALLIIHTIEEMQQNNYLLKINYTGIIQEEMAGFSITTYNVNGTERYIAVTHFEPTHARSVFPCYDEPRYRSQFSLEVVVPMSYSVLSNVPVSRIGADPRSFYFQGGSNMPTYLLAWAIYDQETYFNMSSNVSGIVINTWARQGLLDQVAYANSISSTILTTMWSYLNKPITSRKIDQVSVPDFFVGAKENWGLITYAEESLLSKSSAATSKTIQKTTLLIAHELVHQWFGDMISVQSWSYPWLKEGFSQYFQYNITSTINPSWQLMDQIVVDLIQPALEVDSENKHALNNYGLSSEKEIRVMFDDISYNKGAAIIRMVRNVIGEDVFKIALQLYFSKHNGAAVNPEKLWSCFQTAAASRKLDIAKGLSANLAGWADNPGHPLLYISKTDDNKYNITQKRFLYNSTEESSWWIPLTFMTQNGVVNKMYLPGDHILLANISGSEGGWILFNINQTGFYRVLYDEENWLRLKQQLKTDLTKIPRINRAQLIDDLFNFARGGYIMYSEALSFSLYLQNEVDYIPWVSTLRNFDFLLKRFYGQPVYGVLKDHILNLMKNVILNVGFEEVPVDNHIQSLKQMLVLEKACYLGHQGCISKATEIFKNWKNGGSVNQNILSALMCTAVQYGSSEDWDYVYKQYLLSTVPLQKSYLLYSLTCSENVTKLEEFLDSIIANTSILSSKDFTAVINSLSSRPSTAVILFNYLLNRDYCKKTLSLRSDYEEEVLINVLTQLLPQLSSKEDILKLEKFNNGTCITNASEHQIKSLVSDGYKTIEWQEQYHSSLLTWFREQETSTPSPSISTSKPISSGVSQIVAQYSIFLCIFIIFLYKPIIYN</sequence>
<dbReference type="GO" id="GO:0005886">
    <property type="term" value="C:plasma membrane"/>
    <property type="evidence" value="ECO:0007669"/>
    <property type="project" value="UniProtKB-SubCell"/>
</dbReference>
<keyword evidence="6 18" id="KW-0645">Protease</keyword>
<evidence type="ECO:0000256" key="12">
    <source>
        <dbReference type="ARBA" id="ARBA00023157"/>
    </source>
</evidence>
<evidence type="ECO:0000259" key="20">
    <source>
        <dbReference type="Pfam" id="PF01433"/>
    </source>
</evidence>
<evidence type="ECO:0000256" key="16">
    <source>
        <dbReference type="PIRSR" id="PIRSR634016-3"/>
    </source>
</evidence>
<keyword evidence="4" id="KW-1003">Cell membrane</keyword>
<evidence type="ECO:0000259" key="21">
    <source>
        <dbReference type="Pfam" id="PF11838"/>
    </source>
</evidence>
<dbReference type="GO" id="GO:0098552">
    <property type="term" value="C:side of membrane"/>
    <property type="evidence" value="ECO:0007669"/>
    <property type="project" value="UniProtKB-KW"/>
</dbReference>
<feature type="binding site" evidence="16">
    <location>
        <position position="326"/>
    </location>
    <ligand>
        <name>Zn(2+)</name>
        <dbReference type="ChEBI" id="CHEBI:29105"/>
        <note>catalytic</note>
    </ligand>
</feature>
<feature type="binding site" evidence="16">
    <location>
        <position position="322"/>
    </location>
    <ligand>
        <name>Zn(2+)</name>
        <dbReference type="ChEBI" id="CHEBI:29105"/>
        <note>catalytic</note>
    </ligand>
</feature>
<dbReference type="FunFam" id="1.10.390.10:FF:000013">
    <property type="entry name" value="Aminopeptidase N"/>
    <property type="match status" value="1"/>
</dbReference>
<keyword evidence="3 18" id="KW-0031">Aminopeptidase</keyword>
<dbReference type="InterPro" id="IPR045357">
    <property type="entry name" value="Aminopeptidase_N-like_N"/>
</dbReference>
<dbReference type="InterPro" id="IPR027268">
    <property type="entry name" value="Peptidase_M4/M1_CTD_sf"/>
</dbReference>
<keyword evidence="10 18" id="KW-0482">Metalloprotease</keyword>
<dbReference type="PANTHER" id="PTHR11533">
    <property type="entry name" value="PROTEASE M1 ZINC METALLOPROTEASE"/>
    <property type="match status" value="1"/>
</dbReference>
<evidence type="ECO:0000256" key="3">
    <source>
        <dbReference type="ARBA" id="ARBA00022438"/>
    </source>
</evidence>
<dbReference type="GO" id="GO:0005737">
    <property type="term" value="C:cytoplasm"/>
    <property type="evidence" value="ECO:0007669"/>
    <property type="project" value="TreeGrafter"/>
</dbReference>
<dbReference type="PANTHER" id="PTHR11533:SF301">
    <property type="entry name" value="AMINOPEPTIDASE"/>
    <property type="match status" value="1"/>
</dbReference>
<evidence type="ECO:0000256" key="11">
    <source>
        <dbReference type="ARBA" id="ARBA00023136"/>
    </source>
</evidence>
<keyword evidence="5" id="KW-0336">GPI-anchor</keyword>
<evidence type="ECO:0000256" key="19">
    <source>
        <dbReference type="SAM" id="SignalP"/>
    </source>
</evidence>
<evidence type="ECO:0000256" key="17">
    <source>
        <dbReference type="PIRSR" id="PIRSR634016-4"/>
    </source>
</evidence>
<evidence type="ECO:0000256" key="7">
    <source>
        <dbReference type="ARBA" id="ARBA00022723"/>
    </source>
</evidence>